<feature type="domain" description="Glycosyl transferase family 1" evidence="1">
    <location>
        <begin position="186"/>
        <end position="348"/>
    </location>
</feature>
<feature type="domain" description="Glycosyltransferase subfamily 4-like N-terminal" evidence="2">
    <location>
        <begin position="19"/>
        <end position="182"/>
    </location>
</feature>
<dbReference type="RefSeq" id="WP_155190758.1">
    <property type="nucleotide sequence ID" value="NZ_FXTT01000006.1"/>
</dbReference>
<dbReference type="InterPro" id="IPR001296">
    <property type="entry name" value="Glyco_trans_1"/>
</dbReference>
<name>A0ABY1PI11_9HYPH</name>
<dbReference type="Proteomes" id="UP001157914">
    <property type="component" value="Unassembled WGS sequence"/>
</dbReference>
<gene>
    <name evidence="3" type="ORF">SAMN06265374_3917</name>
</gene>
<comment type="caution">
    <text evidence="3">The sequence shown here is derived from an EMBL/GenBank/DDBJ whole genome shotgun (WGS) entry which is preliminary data.</text>
</comment>
<dbReference type="EMBL" id="FXTT01000006">
    <property type="protein sequence ID" value="SMP34873.1"/>
    <property type="molecule type" value="Genomic_DNA"/>
</dbReference>
<dbReference type="Pfam" id="PF13439">
    <property type="entry name" value="Glyco_transf_4"/>
    <property type="match status" value="1"/>
</dbReference>
<dbReference type="Pfam" id="PF00534">
    <property type="entry name" value="Glycos_transf_1"/>
    <property type="match status" value="1"/>
</dbReference>
<dbReference type="PANTHER" id="PTHR45947:SF3">
    <property type="entry name" value="SULFOQUINOVOSYL TRANSFERASE SQD2"/>
    <property type="match status" value="1"/>
</dbReference>
<dbReference type="InterPro" id="IPR028098">
    <property type="entry name" value="Glyco_trans_4-like_N"/>
</dbReference>
<reference evidence="3 4" key="1">
    <citation type="submission" date="2017-05" db="EMBL/GenBank/DDBJ databases">
        <authorList>
            <person name="Varghese N."/>
            <person name="Submissions S."/>
        </authorList>
    </citation>
    <scope>NUCLEOTIDE SEQUENCE [LARGE SCALE GENOMIC DNA]</scope>
    <source>
        <strain evidence="3 4">DSM 15949</strain>
    </source>
</reference>
<keyword evidence="4" id="KW-1185">Reference proteome</keyword>
<dbReference type="Gene3D" id="3.40.50.2000">
    <property type="entry name" value="Glycogen Phosphorylase B"/>
    <property type="match status" value="2"/>
</dbReference>
<dbReference type="CDD" id="cd03801">
    <property type="entry name" value="GT4_PimA-like"/>
    <property type="match status" value="1"/>
</dbReference>
<proteinExistence type="predicted"/>
<dbReference type="SUPFAM" id="SSF53756">
    <property type="entry name" value="UDP-Glycosyltransferase/glycogen phosphorylase"/>
    <property type="match status" value="1"/>
</dbReference>
<accession>A0ABY1PI11</accession>
<dbReference type="PANTHER" id="PTHR45947">
    <property type="entry name" value="SULFOQUINOVOSYL TRANSFERASE SQD2"/>
    <property type="match status" value="1"/>
</dbReference>
<dbReference type="InterPro" id="IPR050194">
    <property type="entry name" value="Glycosyltransferase_grp1"/>
</dbReference>
<protein>
    <submittedName>
        <fullName evidence="3">Alpha-1,3-mannosyltransferase</fullName>
    </submittedName>
</protein>
<evidence type="ECO:0000313" key="3">
    <source>
        <dbReference type="EMBL" id="SMP34873.1"/>
    </source>
</evidence>
<evidence type="ECO:0000259" key="2">
    <source>
        <dbReference type="Pfam" id="PF13439"/>
    </source>
</evidence>
<evidence type="ECO:0000313" key="4">
    <source>
        <dbReference type="Proteomes" id="UP001157914"/>
    </source>
</evidence>
<sequence>MDLTKCHLVHVVRQYAPGVGGLEDFVRNLTEAQKGRFKSVSVVTLDRVFSDWENQLPASEVIDGTSVYRLPFHGSRRYPIAPRILKAIGSADLVHVHAIDFFYDFLSLSRLWHRKPLVATTHGGFFHTDKYRLLKKVWFKSLTRLSAAGYRRIACCSQSDLALFQEIAPLKATLIENGVDLQKFAEASSQDPRKHIVTIGRFSNNKRLGRLLDAVKVLVERDPDWKLDVIGVASDWSVQTVLDEVSSRGLTDHVSVLAGLENAEIKTRLSRSSLFASASDYEGFGLVLIEALSAGLLPVVHPNEAYKSLAAEHQMVRLADYASAQDAADAFEETLAKLQQEPSLRENAMASAQIHGWDRCRDLYDQMYRDALSVT</sequence>
<organism evidence="3 4">
    <name type="scientific">Roseibium denhamense</name>
    <dbReference type="NCBI Taxonomy" id="76305"/>
    <lineage>
        <taxon>Bacteria</taxon>
        <taxon>Pseudomonadati</taxon>
        <taxon>Pseudomonadota</taxon>
        <taxon>Alphaproteobacteria</taxon>
        <taxon>Hyphomicrobiales</taxon>
        <taxon>Stappiaceae</taxon>
        <taxon>Roseibium</taxon>
    </lineage>
</organism>
<evidence type="ECO:0000259" key="1">
    <source>
        <dbReference type="Pfam" id="PF00534"/>
    </source>
</evidence>